<evidence type="ECO:0000313" key="2">
    <source>
        <dbReference type="Proteomes" id="UP000323969"/>
    </source>
</evidence>
<reference evidence="1 2" key="1">
    <citation type="submission" date="2019-05" db="EMBL/GenBank/DDBJ databases">
        <title>Salmonella bacteriophage diversity and host specificity revealed by physiological characterization and whole genome sequencing.</title>
        <authorList>
            <person name="Fong K."/>
            <person name="Tremblay D."/>
            <person name="Delaquis P."/>
            <person name="Moineau S."/>
            <person name="Goodridge L."/>
            <person name="Levesque R."/>
            <person name="Wang S."/>
        </authorList>
    </citation>
    <scope>NUCLEOTIDE SEQUENCE [LARGE SCALE GENOMIC DNA]</scope>
</reference>
<dbReference type="KEGG" id="vg:55812693"/>
<organism evidence="1 2">
    <name type="scientific">Salmonella phage SI7</name>
    <dbReference type="NCBI Taxonomy" id="2592212"/>
    <lineage>
        <taxon>Viruses</taxon>
        <taxon>Duplodnaviria</taxon>
        <taxon>Heunggongvirae</taxon>
        <taxon>Uroviricota</taxon>
        <taxon>Caudoviricetes</taxon>
        <taxon>Peduoviridae</taxon>
        <taxon>Irrigatiovirus</taxon>
        <taxon>Irrigatiovirus SI7</taxon>
    </lineage>
</organism>
<protein>
    <submittedName>
        <fullName evidence="1">Uncharacterized protein</fullName>
    </submittedName>
</protein>
<proteinExistence type="predicted"/>
<accession>A0A5C0CGP0</accession>
<name>A0A5C0CGP0_9CAUD</name>
<dbReference type="RefSeq" id="YP_009883334.1">
    <property type="nucleotide sequence ID" value="NC_049460.1"/>
</dbReference>
<dbReference type="EMBL" id="MK972712">
    <property type="protein sequence ID" value="QEI25430.1"/>
    <property type="molecule type" value="Genomic_DNA"/>
</dbReference>
<dbReference type="Proteomes" id="UP000323969">
    <property type="component" value="Segment"/>
</dbReference>
<evidence type="ECO:0000313" key="1">
    <source>
        <dbReference type="EMBL" id="QEI25430.1"/>
    </source>
</evidence>
<dbReference type="GeneID" id="55812693"/>
<sequence>MDTADIVRQAIYLLARVVHFKKDDVFRVIDKCWPFLQNSKRAVFTAAQIQRRQRQQVDHFPEYVTNFQDSDVTKQQVIKDSLFDLVRRQAAADIATGHHIAPRIQYPAVLAVKVRQLGQRQAINRESPVVILIVIPDIVIIRAGRQDGFWFAKGDHASAPRREGFNLVAGHGPEFFIITLFLCHAAFPKYQPDGRSYS</sequence>
<keyword evidence="2" id="KW-1185">Reference proteome</keyword>